<dbReference type="Proteomes" id="UP001168537">
    <property type="component" value="Unassembled WGS sequence"/>
</dbReference>
<proteinExistence type="predicted"/>
<gene>
    <name evidence="1" type="ORF">QWY29_04775</name>
</gene>
<dbReference type="EMBL" id="JAUHJR010000001">
    <property type="protein sequence ID" value="MDN4160657.1"/>
    <property type="molecule type" value="Genomic_DNA"/>
</dbReference>
<accession>A0ABT8ER75</accession>
<comment type="caution">
    <text evidence="1">The sequence shown here is derived from an EMBL/GenBank/DDBJ whole genome shotgun (WGS) entry which is preliminary data.</text>
</comment>
<sequence>MPDLLRGRAGTALLLGVLTPAVLAAATWVVLDARGDGPEGYVPAYTAEQSGRGPGQVREQEPVPDRRRQEYLDFARRAVTTVVSGDVAAVRQVVTPTLGAALADLPLGAADVGVRALGLTTADRAGAEALVLLGGQAAAPVLVTVDASGERMLVFEVRVDLTATAGPGADEADPARRRALAAAGRVVGSRGAGEPLAAGLTTYSRDRASAVVAAATPAGPVGLVVRLVRENGRWVGQGAELVR</sequence>
<evidence type="ECO:0000313" key="2">
    <source>
        <dbReference type="Proteomes" id="UP001168537"/>
    </source>
</evidence>
<reference evidence="1" key="1">
    <citation type="submission" date="2023-06" db="EMBL/GenBank/DDBJ databases">
        <title>Draft genome sequence of Nocardioides sp. SOB72.</title>
        <authorList>
            <person name="Zhang G."/>
        </authorList>
    </citation>
    <scope>NUCLEOTIDE SEQUENCE</scope>
    <source>
        <strain evidence="1">SOB72</strain>
    </source>
</reference>
<dbReference type="RefSeq" id="WP_300959515.1">
    <property type="nucleotide sequence ID" value="NZ_JAUHJR010000001.1"/>
</dbReference>
<name>A0ABT8ER75_9ACTN</name>
<evidence type="ECO:0000313" key="1">
    <source>
        <dbReference type="EMBL" id="MDN4160657.1"/>
    </source>
</evidence>
<organism evidence="1 2">
    <name type="scientific">Nocardioides abyssi</name>
    <dbReference type="NCBI Taxonomy" id="3058370"/>
    <lineage>
        <taxon>Bacteria</taxon>
        <taxon>Bacillati</taxon>
        <taxon>Actinomycetota</taxon>
        <taxon>Actinomycetes</taxon>
        <taxon>Propionibacteriales</taxon>
        <taxon>Nocardioidaceae</taxon>
        <taxon>Nocardioides</taxon>
    </lineage>
</organism>
<keyword evidence="2" id="KW-1185">Reference proteome</keyword>
<protein>
    <submittedName>
        <fullName evidence="1">Uncharacterized protein</fullName>
    </submittedName>
</protein>